<dbReference type="InterPro" id="IPR001509">
    <property type="entry name" value="Epimerase_deHydtase"/>
</dbReference>
<evidence type="ECO:0000256" key="1">
    <source>
        <dbReference type="SAM" id="MobiDB-lite"/>
    </source>
</evidence>
<sequence>MRVVIIGATGNHGTAVLKALQSTHEVTHITGIARRLPDANFKPYAGCEWETVDIAAASTATDAIIELTDILQGTDAVIHLAWLIQPNKRRELLSRVNVKGTRRVAEAIAAAGVPRLVVASSVGAHAPDHSRKDKENPPLREENWPATGIASTHYSCDKAGTVAANAGCIDMAMQAPMMDSSGAVKGLGWQPQHSVADALRELFNALCSGQRASFLPLRPRERVPVAPSGDIPNEMSQEEPLQLQLTNHLTGATAATDRVAHDYVDTPMFATVSALAVEIQTKRESLKNFIQRSTLKQMSYRQAVADDAEKIGRLKDNERVASRPP</sequence>
<keyword evidence="4" id="KW-1185">Reference proteome</keyword>
<evidence type="ECO:0000313" key="4">
    <source>
        <dbReference type="Proteomes" id="UP000218244"/>
    </source>
</evidence>
<proteinExistence type="predicted"/>
<name>A0A161JP08_9CORY</name>
<accession>A0A161JP08</accession>
<evidence type="ECO:0000313" key="3">
    <source>
        <dbReference type="EMBL" id="BAU96668.1"/>
    </source>
</evidence>
<feature type="domain" description="NAD-dependent epimerase/dehydratase" evidence="2">
    <location>
        <begin position="3"/>
        <end position="139"/>
    </location>
</feature>
<dbReference type="Proteomes" id="UP000218244">
    <property type="component" value="Chromosome"/>
</dbReference>
<dbReference type="SUPFAM" id="SSF51735">
    <property type="entry name" value="NAD(P)-binding Rossmann-fold domains"/>
    <property type="match status" value="1"/>
</dbReference>
<dbReference type="Gene3D" id="3.40.50.720">
    <property type="entry name" value="NAD(P)-binding Rossmann-like Domain"/>
    <property type="match status" value="1"/>
</dbReference>
<feature type="region of interest" description="Disordered" evidence="1">
    <location>
        <begin position="124"/>
        <end position="146"/>
    </location>
</feature>
<reference evidence="3 4" key="1">
    <citation type="submission" date="2016-02" db="EMBL/GenBank/DDBJ databases">
        <title>Corynebacterium glutamicum N24 whole genome sequencing project.</title>
        <authorList>
            <person name="Matsutani M."/>
            <person name="Nangtapong N."/>
            <person name="Yakushi T."/>
            <person name="Matsushita K."/>
        </authorList>
    </citation>
    <scope>NUCLEOTIDE SEQUENCE [LARGE SCALE GENOMIC DNA]</scope>
    <source>
        <strain evidence="3 4">N24</strain>
    </source>
</reference>
<organism evidence="3 4">
    <name type="scientific">Corynebacterium suranareeae</name>
    <dbReference type="NCBI Taxonomy" id="2506452"/>
    <lineage>
        <taxon>Bacteria</taxon>
        <taxon>Bacillati</taxon>
        <taxon>Actinomycetota</taxon>
        <taxon>Actinomycetes</taxon>
        <taxon>Mycobacteriales</taxon>
        <taxon>Corynebacteriaceae</taxon>
        <taxon>Corynebacterium</taxon>
    </lineage>
</organism>
<dbReference type="PANTHER" id="PTHR43245">
    <property type="entry name" value="BIFUNCTIONAL POLYMYXIN RESISTANCE PROTEIN ARNA"/>
    <property type="match status" value="1"/>
</dbReference>
<gene>
    <name evidence="3" type="ORF">N24_2406</name>
</gene>
<dbReference type="Pfam" id="PF01370">
    <property type="entry name" value="Epimerase"/>
    <property type="match status" value="1"/>
</dbReference>
<dbReference type="RefSeq" id="WP_231911003.1">
    <property type="nucleotide sequence ID" value="NZ_AP017369.1"/>
</dbReference>
<dbReference type="AlphaFoldDB" id="A0A161JP08"/>
<dbReference type="KEGG" id="csur:N24_2406"/>
<dbReference type="InterPro" id="IPR050177">
    <property type="entry name" value="Lipid_A_modif_metabolic_enz"/>
</dbReference>
<dbReference type="InterPro" id="IPR036291">
    <property type="entry name" value="NAD(P)-bd_dom_sf"/>
</dbReference>
<protein>
    <recommendedName>
        <fullName evidence="2">NAD-dependent epimerase/dehydratase domain-containing protein</fullName>
    </recommendedName>
</protein>
<dbReference type="EMBL" id="AP017369">
    <property type="protein sequence ID" value="BAU96668.1"/>
    <property type="molecule type" value="Genomic_DNA"/>
</dbReference>
<dbReference type="PANTHER" id="PTHR43245:SF55">
    <property type="entry name" value="NAD(P)-BINDING DOMAIN-CONTAINING PROTEIN"/>
    <property type="match status" value="1"/>
</dbReference>
<feature type="compositionally biased region" description="Basic and acidic residues" evidence="1">
    <location>
        <begin position="126"/>
        <end position="143"/>
    </location>
</feature>
<evidence type="ECO:0000259" key="2">
    <source>
        <dbReference type="Pfam" id="PF01370"/>
    </source>
</evidence>